<sequence>MVTPESQRVNRYIRGLAPKIKAHVTSSKPATIQGAVSMANRLTTDGIKDGLFKKKENVGNKRMSSDQKRNQGRAFRLGVAEAPQDPNVVTGTFSLNDHFAIVLFDSGADYSFISIKFLPLIDMKPSVINPGYEIKIASGIKVVTNMIVRGCRLELEGHTFTIDLIPFGHGSFDMIVGMDWLSKLRAKIVCDEKIVQILLSNGDILEVYEERPEGNVK</sequence>
<dbReference type="Gene3D" id="2.40.70.10">
    <property type="entry name" value="Acid Proteases"/>
    <property type="match status" value="1"/>
</dbReference>
<dbReference type="GO" id="GO:0004190">
    <property type="term" value="F:aspartic-type endopeptidase activity"/>
    <property type="evidence" value="ECO:0007669"/>
    <property type="project" value="InterPro"/>
</dbReference>
<gene>
    <name evidence="1" type="ORF">Tci_033214</name>
</gene>
<dbReference type="PROSITE" id="PS00141">
    <property type="entry name" value="ASP_PROTEASE"/>
    <property type="match status" value="1"/>
</dbReference>
<dbReference type="SUPFAM" id="SSF50630">
    <property type="entry name" value="Acid proteases"/>
    <property type="match status" value="1"/>
</dbReference>
<evidence type="ECO:0000313" key="1">
    <source>
        <dbReference type="EMBL" id="GEU61236.1"/>
    </source>
</evidence>
<dbReference type="PANTHER" id="PTHR15503:SF45">
    <property type="entry name" value="RNA-DIRECTED DNA POLYMERASE HOMOLOG"/>
    <property type="match status" value="1"/>
</dbReference>
<dbReference type="InterPro" id="IPR021109">
    <property type="entry name" value="Peptidase_aspartic_dom_sf"/>
</dbReference>
<dbReference type="InterPro" id="IPR001969">
    <property type="entry name" value="Aspartic_peptidase_AS"/>
</dbReference>
<dbReference type="CDD" id="cd00303">
    <property type="entry name" value="retropepsin_like"/>
    <property type="match status" value="1"/>
</dbReference>
<organism evidence="1">
    <name type="scientific">Tanacetum cinerariifolium</name>
    <name type="common">Dalmatian daisy</name>
    <name type="synonym">Chrysanthemum cinerariifolium</name>
    <dbReference type="NCBI Taxonomy" id="118510"/>
    <lineage>
        <taxon>Eukaryota</taxon>
        <taxon>Viridiplantae</taxon>
        <taxon>Streptophyta</taxon>
        <taxon>Embryophyta</taxon>
        <taxon>Tracheophyta</taxon>
        <taxon>Spermatophyta</taxon>
        <taxon>Magnoliopsida</taxon>
        <taxon>eudicotyledons</taxon>
        <taxon>Gunneridae</taxon>
        <taxon>Pentapetalae</taxon>
        <taxon>asterids</taxon>
        <taxon>campanulids</taxon>
        <taxon>Asterales</taxon>
        <taxon>Asteraceae</taxon>
        <taxon>Asteroideae</taxon>
        <taxon>Anthemideae</taxon>
        <taxon>Anthemidinae</taxon>
        <taxon>Tanacetum</taxon>
    </lineage>
</organism>
<comment type="caution">
    <text evidence="1">The sequence shown here is derived from an EMBL/GenBank/DDBJ whole genome shotgun (WGS) entry which is preliminary data.</text>
</comment>
<protein>
    <submittedName>
        <fullName evidence="1">Reverse transcriptase domain-containing protein</fullName>
    </submittedName>
</protein>
<dbReference type="Pfam" id="PF08284">
    <property type="entry name" value="RVP_2"/>
    <property type="match status" value="1"/>
</dbReference>
<dbReference type="GO" id="GO:0006508">
    <property type="term" value="P:proteolysis"/>
    <property type="evidence" value="ECO:0007669"/>
    <property type="project" value="InterPro"/>
</dbReference>
<keyword evidence="1" id="KW-0808">Transferase</keyword>
<dbReference type="InterPro" id="IPR032567">
    <property type="entry name" value="RTL1-rel"/>
</dbReference>
<dbReference type="PANTHER" id="PTHR15503">
    <property type="entry name" value="LDOC1 RELATED"/>
    <property type="match status" value="1"/>
</dbReference>
<accession>A0A6L2LHF3</accession>
<name>A0A6L2LHF3_TANCI</name>
<dbReference type="GO" id="GO:0003964">
    <property type="term" value="F:RNA-directed DNA polymerase activity"/>
    <property type="evidence" value="ECO:0007669"/>
    <property type="project" value="UniProtKB-KW"/>
</dbReference>
<reference evidence="1" key="1">
    <citation type="journal article" date="2019" name="Sci. Rep.">
        <title>Draft genome of Tanacetum cinerariifolium, the natural source of mosquito coil.</title>
        <authorList>
            <person name="Yamashiro T."/>
            <person name="Shiraishi A."/>
            <person name="Satake H."/>
            <person name="Nakayama K."/>
        </authorList>
    </citation>
    <scope>NUCLEOTIDE SEQUENCE</scope>
</reference>
<proteinExistence type="predicted"/>
<keyword evidence="1" id="KW-0695">RNA-directed DNA polymerase</keyword>
<dbReference type="AlphaFoldDB" id="A0A6L2LHF3"/>
<dbReference type="EMBL" id="BKCJ010004471">
    <property type="protein sequence ID" value="GEU61236.1"/>
    <property type="molecule type" value="Genomic_DNA"/>
</dbReference>
<keyword evidence="1" id="KW-0548">Nucleotidyltransferase</keyword>